<dbReference type="EMBL" id="JANBPU010000024">
    <property type="protein sequence ID" value="KAJ1919633.1"/>
    <property type="molecule type" value="Genomic_DNA"/>
</dbReference>
<proteinExistence type="predicted"/>
<sequence>MDISFNTLSSGVTGSESEQILAPPFFQQVDLSSSNHTTTLLTFGDGDSNITASTHPTVLENASAQNQVSLEAIFDSLSNTEPAIIISQEFDNLKKVDSAIIDELFRISESAEPSIASQPPGTLPYINPVLIDNLLEMLANDKPVMTSKPLPNITASSATSDVLTDASSKFDEILVQLYSSNSTENCLQLQSSSFISNNNNNNTSTTSATISIDSGILSSSVPISMDYGSTVGGLAHQGNIVSIESAQSLLIETPFQEVLAEQSINPTTNSANLSVAQDSFNPAKRYMVQDEWPGESSQKRFKSTPADMFIDPLYNIPICLPMVNPVHPAFDETEILFIEQALSAIKIDKNNGFYKDNPESKLMKLDLVDIFRLACDEFLNVPCKISGGYKACKFERNYHTISDYILPSTVTIGSTQSSATKDSRWYLLADLDIPKHFKHYLPGHFNSSTAYNFGKFYEVYALSQMFIHRYTVFEDAPSGNNTNFLVLLPEFSYDRRMRKNFESALWRTGNYGNIGYFADMVCCQLALVLNKKVDKMCFKIVSILLTFIHDLLKVKFRNDVHWCTTDIGMKSFDSFLSMFTNGKSRSENQWYLPEFCTFG</sequence>
<accession>A0A9W8A5L9</accession>
<protein>
    <submittedName>
        <fullName evidence="1">Uncharacterized protein</fullName>
    </submittedName>
</protein>
<dbReference type="Proteomes" id="UP001150538">
    <property type="component" value="Unassembled WGS sequence"/>
</dbReference>
<name>A0A9W8A5L9_9FUNG</name>
<reference evidence="1" key="1">
    <citation type="submission" date="2022-07" db="EMBL/GenBank/DDBJ databases">
        <title>Phylogenomic reconstructions and comparative analyses of Kickxellomycotina fungi.</title>
        <authorList>
            <person name="Reynolds N.K."/>
            <person name="Stajich J.E."/>
            <person name="Barry K."/>
            <person name="Grigoriev I.V."/>
            <person name="Crous P."/>
            <person name="Smith M.E."/>
        </authorList>
    </citation>
    <scope>NUCLEOTIDE SEQUENCE</scope>
    <source>
        <strain evidence="1">NBRC 100468</strain>
    </source>
</reference>
<comment type="caution">
    <text evidence="1">The sequence shown here is derived from an EMBL/GenBank/DDBJ whole genome shotgun (WGS) entry which is preliminary data.</text>
</comment>
<keyword evidence="2" id="KW-1185">Reference proteome</keyword>
<organism evidence="1 2">
    <name type="scientific">Mycoemilia scoparia</name>
    <dbReference type="NCBI Taxonomy" id="417184"/>
    <lineage>
        <taxon>Eukaryota</taxon>
        <taxon>Fungi</taxon>
        <taxon>Fungi incertae sedis</taxon>
        <taxon>Zoopagomycota</taxon>
        <taxon>Kickxellomycotina</taxon>
        <taxon>Kickxellomycetes</taxon>
        <taxon>Kickxellales</taxon>
        <taxon>Kickxellaceae</taxon>
        <taxon>Mycoemilia</taxon>
    </lineage>
</organism>
<gene>
    <name evidence="1" type="ORF">H4219_001882</name>
</gene>
<dbReference type="AlphaFoldDB" id="A0A9W8A5L9"/>
<evidence type="ECO:0000313" key="1">
    <source>
        <dbReference type="EMBL" id="KAJ1919633.1"/>
    </source>
</evidence>
<evidence type="ECO:0000313" key="2">
    <source>
        <dbReference type="Proteomes" id="UP001150538"/>
    </source>
</evidence>